<dbReference type="InterPro" id="IPR051025">
    <property type="entry name" value="RhoGAP"/>
</dbReference>
<keyword evidence="1" id="KW-0343">GTPase activation</keyword>
<evidence type="ECO:0000256" key="3">
    <source>
        <dbReference type="SAM" id="MobiDB-lite"/>
    </source>
</evidence>
<protein>
    <recommendedName>
        <fullName evidence="4">Rho-GAP domain-containing protein</fullName>
    </recommendedName>
</protein>
<dbReference type="AlphaFoldDB" id="A0A2A9NEG8"/>
<accession>A0A2A9NEG8</accession>
<feature type="region of interest" description="Disordered" evidence="3">
    <location>
        <begin position="394"/>
        <end position="418"/>
    </location>
</feature>
<feature type="region of interest" description="Disordered" evidence="3">
    <location>
        <begin position="356"/>
        <end position="375"/>
    </location>
</feature>
<dbReference type="GO" id="GO:0005938">
    <property type="term" value="C:cell cortex"/>
    <property type="evidence" value="ECO:0007669"/>
    <property type="project" value="TreeGrafter"/>
</dbReference>
<dbReference type="PANTHER" id="PTHR15228:SF25">
    <property type="entry name" value="F-BAR DOMAIN-CONTAINING PROTEIN"/>
    <property type="match status" value="1"/>
</dbReference>
<evidence type="ECO:0000313" key="5">
    <source>
        <dbReference type="EMBL" id="PFH46043.1"/>
    </source>
</evidence>
<dbReference type="OrthoDB" id="79452at2759"/>
<gene>
    <name evidence="5" type="ORF">AMATHDRAFT_43827</name>
</gene>
<dbReference type="SMART" id="SM00324">
    <property type="entry name" value="RhoGAP"/>
    <property type="match status" value="1"/>
</dbReference>
<reference evidence="5 6" key="1">
    <citation type="submission" date="2014-02" db="EMBL/GenBank/DDBJ databases">
        <title>Transposable element dynamics among asymbiotic and ectomycorrhizal Amanita fungi.</title>
        <authorList>
            <consortium name="DOE Joint Genome Institute"/>
            <person name="Hess J."/>
            <person name="Skrede I."/>
            <person name="Wolfe B."/>
            <person name="LaButti K."/>
            <person name="Ohm R.A."/>
            <person name="Grigoriev I.V."/>
            <person name="Pringle A."/>
        </authorList>
    </citation>
    <scope>NUCLEOTIDE SEQUENCE [LARGE SCALE GENOMIC DNA]</scope>
    <source>
        <strain evidence="5 6">SKay4041</strain>
    </source>
</reference>
<feature type="domain" description="Rho-GAP" evidence="4">
    <location>
        <begin position="43"/>
        <end position="294"/>
    </location>
</feature>
<dbReference type="PROSITE" id="PS50238">
    <property type="entry name" value="RHOGAP"/>
    <property type="match status" value="1"/>
</dbReference>
<evidence type="ECO:0000256" key="2">
    <source>
        <dbReference type="SAM" id="Coils"/>
    </source>
</evidence>
<proteinExistence type="predicted"/>
<dbReference type="GO" id="GO:0005096">
    <property type="term" value="F:GTPase activator activity"/>
    <property type="evidence" value="ECO:0007669"/>
    <property type="project" value="UniProtKB-KW"/>
</dbReference>
<dbReference type="Gene3D" id="1.10.555.10">
    <property type="entry name" value="Rho GTPase activation protein"/>
    <property type="match status" value="1"/>
</dbReference>
<evidence type="ECO:0000259" key="4">
    <source>
        <dbReference type="PROSITE" id="PS50238"/>
    </source>
</evidence>
<name>A0A2A9NEG8_9AGAR</name>
<dbReference type="EMBL" id="KZ302245">
    <property type="protein sequence ID" value="PFH46043.1"/>
    <property type="molecule type" value="Genomic_DNA"/>
</dbReference>
<dbReference type="Proteomes" id="UP000242287">
    <property type="component" value="Unassembled WGS sequence"/>
</dbReference>
<feature type="compositionally biased region" description="Basic and acidic residues" evidence="3">
    <location>
        <begin position="365"/>
        <end position="375"/>
    </location>
</feature>
<dbReference type="InterPro" id="IPR008936">
    <property type="entry name" value="Rho_GTPase_activation_prot"/>
</dbReference>
<organism evidence="5 6">
    <name type="scientific">Amanita thiersii Skay4041</name>
    <dbReference type="NCBI Taxonomy" id="703135"/>
    <lineage>
        <taxon>Eukaryota</taxon>
        <taxon>Fungi</taxon>
        <taxon>Dikarya</taxon>
        <taxon>Basidiomycota</taxon>
        <taxon>Agaricomycotina</taxon>
        <taxon>Agaricomycetes</taxon>
        <taxon>Agaricomycetidae</taxon>
        <taxon>Agaricales</taxon>
        <taxon>Pluteineae</taxon>
        <taxon>Amanitaceae</taxon>
        <taxon>Amanita</taxon>
    </lineage>
</organism>
<dbReference type="PANTHER" id="PTHR15228">
    <property type="entry name" value="SPERMATHECAL PHYSIOLOGY VARIANT"/>
    <property type="match status" value="1"/>
</dbReference>
<sequence length="543" mass="61142">MIVHERDMSDATKRPVGKQRISTNDASNYTIFGKTLREVSFFASTTAIFGGYELCLPLVVFNCVEELYRTGIYQSDLFCRLPDRQQLSKLIYIFDSTNPYQRYLAVNKTQRVSDYSTSTLLNKESTQDICALLSNYICSLPEPILPPYLFDPIWEWGRMDLDGEDSGVDRDETHVRRDRQGRRYSFPLSKSHSGPSEAAQIAIVQYLLHLLPYPHFSLLVYLLAFFSQVLMMGEENGMYSQELSRLFGTYLFGGETLSKSASCDFSGLERNGTRNEKGGERMMRWFLERWGSISDGLFDIFDEDSIDGRSASLITQLKRNNSPINLDATPSPSAWTPTHKTYDELFQFSERTLSLATSPTTVEQEGDKGKGKERDILDGPGFVKRSVHFEVPAPDAADEMTSPSELSEEPKSPTDGRAEPELMTIDASVDSAPAVKDRLLDLSLSPAFNVSHLFQTLKLTEPPRTPKPAAQVSTSNSYIPPIEEQLHQARHQIRALKQALEESNAVTAEALEETYVARRHSMSLEKQLRVLEMGVGNRDSGRS</sequence>
<dbReference type="GO" id="GO:0007165">
    <property type="term" value="P:signal transduction"/>
    <property type="evidence" value="ECO:0007669"/>
    <property type="project" value="InterPro"/>
</dbReference>
<dbReference type="CDD" id="cd00159">
    <property type="entry name" value="RhoGAP"/>
    <property type="match status" value="1"/>
</dbReference>
<keyword evidence="6" id="KW-1185">Reference proteome</keyword>
<feature type="compositionally biased region" description="Basic and acidic residues" evidence="3">
    <location>
        <begin position="408"/>
        <end position="418"/>
    </location>
</feature>
<dbReference type="Pfam" id="PF00620">
    <property type="entry name" value="RhoGAP"/>
    <property type="match status" value="1"/>
</dbReference>
<evidence type="ECO:0000313" key="6">
    <source>
        <dbReference type="Proteomes" id="UP000242287"/>
    </source>
</evidence>
<feature type="coiled-coil region" evidence="2">
    <location>
        <begin position="486"/>
        <end position="513"/>
    </location>
</feature>
<dbReference type="GO" id="GO:0060237">
    <property type="term" value="P:regulation of fungal-type cell wall organization"/>
    <property type="evidence" value="ECO:0007669"/>
    <property type="project" value="TreeGrafter"/>
</dbReference>
<evidence type="ECO:0000256" key="1">
    <source>
        <dbReference type="ARBA" id="ARBA00022468"/>
    </source>
</evidence>
<dbReference type="InterPro" id="IPR000198">
    <property type="entry name" value="RhoGAP_dom"/>
</dbReference>
<keyword evidence="2" id="KW-0175">Coiled coil</keyword>
<dbReference type="SUPFAM" id="SSF48350">
    <property type="entry name" value="GTPase activation domain, GAP"/>
    <property type="match status" value="1"/>
</dbReference>